<feature type="region of interest" description="Disordered" evidence="1">
    <location>
        <begin position="38"/>
        <end position="73"/>
    </location>
</feature>
<evidence type="ECO:0000313" key="2">
    <source>
        <dbReference type="EMBL" id="EDM10957.1"/>
    </source>
</evidence>
<proteinExistence type="predicted"/>
<dbReference type="Proteomes" id="UP000234681">
    <property type="component" value="Chromosome 11"/>
</dbReference>
<protein>
    <submittedName>
        <fullName evidence="2">Purkinje cell protein 4, isoform CRA_b</fullName>
    </submittedName>
</protein>
<evidence type="ECO:0000313" key="4">
    <source>
        <dbReference type="RGD" id="3271"/>
    </source>
</evidence>
<sequence>MEKTRHQEIMMGRRRSKKNLISTWMHQRQSVQLWPFSLSSENSRRKRQDHSPSGEAASWSTRRHQVQPPSIQK</sequence>
<dbReference type="RGD" id="3271">
    <property type="gene designation" value="Pcp4"/>
</dbReference>
<reference evidence="3" key="1">
    <citation type="submission" date="2005-09" db="EMBL/GenBank/DDBJ databases">
        <authorList>
            <person name="Mural R.J."/>
            <person name="Li P.W."/>
            <person name="Adams M.D."/>
            <person name="Amanatides P.G."/>
            <person name="Baden-Tillson H."/>
            <person name="Barnstead M."/>
            <person name="Chin S.H."/>
            <person name="Dew I."/>
            <person name="Evans C.A."/>
            <person name="Ferriera S."/>
            <person name="Flanigan M."/>
            <person name="Fosler C."/>
            <person name="Glodek A."/>
            <person name="Gu Z."/>
            <person name="Holt R.A."/>
            <person name="Jennings D."/>
            <person name="Kraft C.L."/>
            <person name="Lu F."/>
            <person name="Nguyen T."/>
            <person name="Nusskern D.R."/>
            <person name="Pfannkoch C.M."/>
            <person name="Sitter C."/>
            <person name="Sutton G.G."/>
            <person name="Venter J.C."/>
            <person name="Wang Z."/>
            <person name="Woodage T."/>
            <person name="Zheng X.H."/>
            <person name="Zhong F."/>
        </authorList>
    </citation>
    <scope>NUCLEOTIDE SEQUENCE [LARGE SCALE GENOMIC DNA]</scope>
    <source>
        <strain>BN</strain>
        <strain evidence="3">Sprague-Dawley</strain>
    </source>
</reference>
<gene>
    <name evidence="2 4" type="primary">Pcp4</name>
    <name evidence="2" type="ORF">rCG_52610</name>
</gene>
<dbReference type="AlphaFoldDB" id="A6IQF4"/>
<evidence type="ECO:0000313" key="3">
    <source>
        <dbReference type="Proteomes" id="UP000234681"/>
    </source>
</evidence>
<accession>A6IQF4</accession>
<name>A6IQF4_RAT</name>
<dbReference type="EMBL" id="CH473967">
    <property type="protein sequence ID" value="EDM10957.1"/>
    <property type="molecule type" value="Genomic_DNA"/>
</dbReference>
<evidence type="ECO:0000256" key="1">
    <source>
        <dbReference type="SAM" id="MobiDB-lite"/>
    </source>
</evidence>
<organism evidence="2 3">
    <name type="scientific">Rattus norvegicus</name>
    <name type="common">Rat</name>
    <dbReference type="NCBI Taxonomy" id="10116"/>
    <lineage>
        <taxon>Eukaryota</taxon>
        <taxon>Metazoa</taxon>
        <taxon>Chordata</taxon>
        <taxon>Craniata</taxon>
        <taxon>Vertebrata</taxon>
        <taxon>Euteleostomi</taxon>
        <taxon>Mammalia</taxon>
        <taxon>Eutheria</taxon>
        <taxon>Euarchontoglires</taxon>
        <taxon>Glires</taxon>
        <taxon>Rodentia</taxon>
        <taxon>Myomorpha</taxon>
        <taxon>Muroidea</taxon>
        <taxon>Muridae</taxon>
        <taxon>Murinae</taxon>
        <taxon>Rattus</taxon>
    </lineage>
</organism>